<keyword evidence="1" id="KW-1133">Transmembrane helix</keyword>
<gene>
    <name evidence="2" type="ORF">AWC22_05735</name>
</gene>
<protein>
    <submittedName>
        <fullName evidence="2">Uncharacterized protein</fullName>
    </submittedName>
</protein>
<dbReference type="AlphaFoldDB" id="A0A1X2B975"/>
<dbReference type="Proteomes" id="UP000193087">
    <property type="component" value="Unassembled WGS sequence"/>
</dbReference>
<keyword evidence="3" id="KW-1185">Reference proteome</keyword>
<feature type="transmembrane region" description="Helical" evidence="1">
    <location>
        <begin position="12"/>
        <end position="39"/>
    </location>
</feature>
<evidence type="ECO:0000256" key="1">
    <source>
        <dbReference type="SAM" id="Phobius"/>
    </source>
</evidence>
<organism evidence="2 3">
    <name type="scientific">Mycobacterium riyadhense</name>
    <dbReference type="NCBI Taxonomy" id="486698"/>
    <lineage>
        <taxon>Bacteria</taxon>
        <taxon>Bacillati</taxon>
        <taxon>Actinomycetota</taxon>
        <taxon>Actinomycetes</taxon>
        <taxon>Mycobacteriales</taxon>
        <taxon>Mycobacteriaceae</taxon>
        <taxon>Mycobacterium</taxon>
    </lineage>
</organism>
<proteinExistence type="predicted"/>
<name>A0A1X2B975_9MYCO</name>
<evidence type="ECO:0000313" key="3">
    <source>
        <dbReference type="Proteomes" id="UP000193087"/>
    </source>
</evidence>
<reference evidence="2 3" key="1">
    <citation type="submission" date="2016-01" db="EMBL/GenBank/DDBJ databases">
        <title>The new phylogeny of the genus Mycobacterium.</title>
        <authorList>
            <person name="Tarcisio F."/>
            <person name="Conor M."/>
            <person name="Antonella G."/>
            <person name="Elisabetta G."/>
            <person name="Giulia F.S."/>
            <person name="Sara T."/>
            <person name="Anna F."/>
            <person name="Clotilde B."/>
            <person name="Roberto B."/>
            <person name="Veronica D.S."/>
            <person name="Fabio R."/>
            <person name="Monica P."/>
            <person name="Olivier J."/>
            <person name="Enrico T."/>
            <person name="Nicola S."/>
        </authorList>
    </citation>
    <scope>NUCLEOTIDE SEQUENCE [LARGE SCALE GENOMIC DNA]</scope>
    <source>
        <strain evidence="2 3">DSM 45176</strain>
    </source>
</reference>
<keyword evidence="1" id="KW-0472">Membrane</keyword>
<dbReference type="EMBL" id="LQPQ01000234">
    <property type="protein sequence ID" value="ORW60216.1"/>
    <property type="molecule type" value="Genomic_DNA"/>
</dbReference>
<comment type="caution">
    <text evidence="2">The sequence shown here is derived from an EMBL/GenBank/DDBJ whole genome shotgun (WGS) entry which is preliminary data.</text>
</comment>
<sequence>MSAVCPVARQIAVSAVLVMLICCWLNLRFLVVLVSVCAVPRFRRRVQRDIKICLTQYTRHRRGSPCHHAICLPAIGPPNLKRTNRIMALNCVIKFLFAIFGDTVDLPLRVLHYCRHLIRGEPGGLMFIRVSTPKLVIVAKFGLQRLPGFPLESLREQLTVGIFRPLNCLIEVLVSVCVKVVPGVEVLPHRVRRSPPVFDRMRESAFADLRLKGSRRTPSHSRGA</sequence>
<keyword evidence="1" id="KW-0812">Transmembrane</keyword>
<evidence type="ECO:0000313" key="2">
    <source>
        <dbReference type="EMBL" id="ORW60216.1"/>
    </source>
</evidence>
<accession>A0A1X2B975</accession>